<dbReference type="InterPro" id="IPR054722">
    <property type="entry name" value="PolX-like_BBD"/>
</dbReference>
<accession>Q9LJD4</accession>
<evidence type="ECO:0000313" key="2">
    <source>
        <dbReference type="EMBL" id="BAB01441.1"/>
    </source>
</evidence>
<protein>
    <recommendedName>
        <fullName evidence="1">Retrovirus-related Pol polyprotein from transposon TNT 1-94-like beta-barrel domain-containing protein</fullName>
    </recommendedName>
</protein>
<dbReference type="ExpressionAtlas" id="Q9LJD4">
    <property type="expression patterns" value="baseline and differential"/>
</dbReference>
<proteinExistence type="predicted"/>
<dbReference type="AlphaFoldDB" id="Q9LJD4"/>
<feature type="domain" description="Retrovirus-related Pol polyprotein from transposon TNT 1-94-like beta-barrel" evidence="1">
    <location>
        <begin position="76"/>
        <end position="139"/>
    </location>
</feature>
<evidence type="ECO:0000259" key="1">
    <source>
        <dbReference type="Pfam" id="PF22936"/>
    </source>
</evidence>
<reference key="2">
    <citation type="journal article" date="2000" name="Nature">
        <title>Sequence and analysis of chromosome 3 of the plant Arabidopsis thaliana.</title>
        <authorList>
            <consortium name="European Union Chromosome 3 Arabidopsis Sequencing Consortium"/>
            <consortium name="Institute for Genomic Research"/>
            <consortium name="Kazusa DNA Research Institute"/>
            <person name="Salanoubat M."/>
            <person name="Lemcke K."/>
            <person name="Rieger M."/>
            <person name="Ansorge W."/>
            <person name="Unseld M."/>
            <person name="Fartmann B."/>
            <person name="Valle G."/>
            <person name="Blocker H."/>
            <person name="Perez-Alonso M."/>
            <person name="Obermaier B."/>
            <person name="Delseny M."/>
            <person name="Boutry M."/>
            <person name="Grivell L.A."/>
            <person name="Mache R."/>
            <person name="Puigdomenech P."/>
            <person name="De Simone V."/>
            <person name="Choisne N."/>
            <person name="Artiguenave F."/>
            <person name="Robert C."/>
            <person name="Brottier P."/>
            <person name="Wincker P."/>
            <person name="Cattolico L."/>
            <person name="Weissenbach J."/>
            <person name="Saurin W."/>
            <person name="Quetier F."/>
            <person name="Schafer M."/>
            <person name="Muller-Auer S."/>
            <person name="Gabel C."/>
            <person name="Fuchs M."/>
            <person name="Benes V."/>
            <person name="Wurmbach E."/>
            <person name="Drzonek H."/>
            <person name="Erfle H."/>
            <person name="Jordan N."/>
            <person name="Bangert S."/>
            <person name="Wiedelmann R."/>
            <person name="Kranz H."/>
            <person name="Voss H."/>
            <person name="Holland R."/>
            <person name="Brandt P."/>
            <person name="Nyakatura G."/>
            <person name="Vezzi A."/>
            <person name="D'Angelo M."/>
            <person name="Pallavicini A."/>
            <person name="Toppo S."/>
            <person name="Simionati B."/>
            <person name="Conrad A."/>
            <person name="Hornischer K."/>
            <person name="Kauer G."/>
            <person name="Lohnert T.H."/>
            <person name="Nordsiek G."/>
            <person name="Reichelt J."/>
            <person name="Scharfe M."/>
            <person name="Schon O."/>
            <person name="Bargues M."/>
            <person name="Terol J."/>
            <person name="Climent J."/>
            <person name="Navarro P."/>
            <person name="Collado C."/>
            <person name="Perez-Perez A."/>
            <person name="Ottenwalder B."/>
            <person name="Duchemin D."/>
            <person name="Cooke R."/>
            <person name="Laudie M."/>
            <person name="Berger-Llauro C."/>
            <person name="Purnelle B."/>
            <person name="Masuy D."/>
            <person name="de Haan M."/>
            <person name="Maarse A.C."/>
            <person name="Alcaraz J.P."/>
            <person name="Cottet A."/>
            <person name="Casacuberta E."/>
            <person name="Monfort A."/>
            <person name="Argiriou A."/>
            <person name="flores M."/>
            <person name="Liguori R."/>
            <person name="Vitale D."/>
            <person name="Mannhaupt G."/>
            <person name="Haase D."/>
            <person name="Schoof H."/>
            <person name="Rudd S."/>
            <person name="Zaccaria P."/>
            <person name="Mewes H.W."/>
            <person name="Mayer K.F."/>
            <person name="Kaul S."/>
            <person name="Town C.D."/>
            <person name="Koo H.L."/>
            <person name="Tallon L.J."/>
            <person name="Jenkins J."/>
            <person name="Rooney T."/>
            <person name="Rizzo M."/>
            <person name="Walts A."/>
            <person name="Utterback T."/>
            <person name="Fujii C.Y."/>
            <person name="Shea T.P."/>
            <person name="Creasy T.H."/>
            <person name="Haas B."/>
            <person name="Maiti R."/>
            <person name="Wu D."/>
            <person name="Peterson J."/>
            <person name="Van Aken S."/>
            <person name="Pai G."/>
            <person name="Militscher J."/>
            <person name="Sellers P."/>
            <person name="Gill J.E."/>
            <person name="Feldblyum T.V."/>
            <person name="Preuss D."/>
            <person name="Lin X."/>
            <person name="Nierman W.C."/>
            <person name="Salzberg S.L."/>
            <person name="White O."/>
            <person name="Venter J.C."/>
            <person name="Fraser C.M."/>
            <person name="Kaneko T."/>
            <person name="Nakamura Y."/>
            <person name="Sato S."/>
            <person name="Kato T."/>
            <person name="Asamizu E."/>
            <person name="Sasamoto S."/>
            <person name="Kimura T."/>
            <person name="Idesawa K."/>
            <person name="Kawashima K."/>
            <person name="Kishida Y."/>
            <person name="Kiyokawa C."/>
            <person name="Kohara M."/>
            <person name="Matsumoto M."/>
            <person name="Matsuno A."/>
            <person name="Muraki A."/>
            <person name="Nakayama S."/>
            <person name="Nakazaki N."/>
            <person name="Shinpo S."/>
            <person name="Takeuchi C."/>
            <person name="Wada T."/>
            <person name="Watanabe A."/>
            <person name="Yamada M."/>
            <person name="Yasuda M."/>
            <person name="Tabata S."/>
        </authorList>
    </citation>
    <scope>NUCLEOTIDE SEQUENCE [LARGE SCALE GENOMIC DNA]</scope>
    <source>
        <strain>cv. Columbia</strain>
    </source>
</reference>
<sequence length="150" mass="17037">MAVVNLPTLQDVVSDELNYEIWAPIMKTSLAEKGLWDIVKYGIPPDLSKIPELATKIRTQDLSIYRDSAYHFSYDPYKKYFTTLDRTYRARVSFIFGSTLMAKGIGDIIIMTKDGNKTIKNVLYVPGITGNALSVVQMEMSVIFTARREK</sequence>
<name>Q9LJD4_ARATH</name>
<reference evidence="2" key="1">
    <citation type="journal article" date="2000" name="DNA Res.">
        <title>Structural analysis of Arabidopsis thaliana chromosome 3. II. Sequence features of the 4,251,695 bp regions covered by 90 P1, TAC and BAC clones.</title>
        <authorList>
            <person name="Nakamura Y."/>
        </authorList>
    </citation>
    <scope>NUCLEOTIDE SEQUENCE [LARGE SCALE GENOMIC DNA]</scope>
</reference>
<dbReference type="EMBL" id="AP000604">
    <property type="protein sequence ID" value="BAB01441.1"/>
    <property type="molecule type" value="Genomic_DNA"/>
</dbReference>
<dbReference type="Pfam" id="PF22936">
    <property type="entry name" value="Pol_BBD"/>
    <property type="match status" value="1"/>
</dbReference>
<organism evidence="2">
    <name type="scientific">Arabidopsis thaliana</name>
    <name type="common">Mouse-ear cress</name>
    <dbReference type="NCBI Taxonomy" id="3702"/>
    <lineage>
        <taxon>Eukaryota</taxon>
        <taxon>Viridiplantae</taxon>
        <taxon>Streptophyta</taxon>
        <taxon>Embryophyta</taxon>
        <taxon>Tracheophyta</taxon>
        <taxon>Spermatophyta</taxon>
        <taxon>Magnoliopsida</taxon>
        <taxon>eudicotyledons</taxon>
        <taxon>Gunneridae</taxon>
        <taxon>Pentapetalae</taxon>
        <taxon>rosids</taxon>
        <taxon>malvids</taxon>
        <taxon>Brassicales</taxon>
        <taxon>Brassicaceae</taxon>
        <taxon>Camelineae</taxon>
        <taxon>Arabidopsis</taxon>
    </lineage>
</organism>